<feature type="domain" description="CUB" evidence="4">
    <location>
        <begin position="1821"/>
        <end position="1937"/>
    </location>
</feature>
<dbReference type="FunFam" id="2.60.120.290:FF:000013">
    <property type="entry name" value="Membrane frizzled-related protein"/>
    <property type="match status" value="16"/>
</dbReference>
<dbReference type="PROSITE" id="PS01180">
    <property type="entry name" value="CUB"/>
    <property type="match status" value="25"/>
</dbReference>
<feature type="domain" description="CUB" evidence="4">
    <location>
        <begin position="535"/>
        <end position="647"/>
    </location>
</feature>
<dbReference type="CDD" id="cd00041">
    <property type="entry name" value="CUB"/>
    <property type="match status" value="25"/>
</dbReference>
<keyword evidence="2 3" id="KW-1015">Disulfide bond</keyword>
<dbReference type="SUPFAM" id="SSF49854">
    <property type="entry name" value="Spermadhesin, CUB domain"/>
    <property type="match status" value="25"/>
</dbReference>
<feature type="domain" description="CUB" evidence="4">
    <location>
        <begin position="2470"/>
        <end position="2585"/>
    </location>
</feature>
<feature type="domain" description="CUB" evidence="4">
    <location>
        <begin position="423"/>
        <end position="534"/>
    </location>
</feature>
<proteinExistence type="predicted"/>
<evidence type="ECO:0000313" key="5">
    <source>
        <dbReference type="EMBL" id="CAC5413619.1"/>
    </source>
</evidence>
<dbReference type="Proteomes" id="UP000507470">
    <property type="component" value="Unassembled WGS sequence"/>
</dbReference>
<feature type="domain" description="CUB" evidence="4">
    <location>
        <begin position="2170"/>
        <end position="2282"/>
    </location>
</feature>
<feature type="domain" description="CUB" evidence="4">
    <location>
        <begin position="1485"/>
        <end position="1602"/>
    </location>
</feature>
<sequence>MLINYNINKLSKERYFKIVRDGSDENADLLGRWCGNEVPAVLTSTGNNLYIEFRSDVSTAGNGFKADYTTGCGGTFTTEEGTIQSPYFPEAYPGNKECIFIISLPAGSRITLTFSSFDVEDSSDCSYDYVEIRDGTSADSAVLNKFCGSQVPDPVTTTQNSMWVKFVSDGSVHNTGFQASYAASSAACGGVLTEDTDSFTSPGHPNFYPHGVNCTWQIRVSPGHVIRLTFNTFSIEDNSDCRFDYVQVFDNATATPGSGLGRKCGSTIPPVLTSSDNVMSVVFVSDNSIAHEGFSASYVALNASTLCGNALTDRTGLITSPNYPSNYPHNRECVWTITANDGNQILLNVTDFELETHGSCVFDFLEIRNGGYQTSPLLGTYCGTTIDSILRSHSNQMYLKFKSDYSRSAKGFQIYYDSTASGCGADLTTPTGSFVSPNYPAPYSHNAECFWTITVSRGSTITLVFVDFDLENHHRCRYDYVKIREDGPHGQQLAHYCGSQPPEPVTSSTNKLWIKYRTDNSVSGRGFHATYFSNCNVRLTSWSGVIESPNFPNAYYHNRNCSWVIQTTMGNTINASFSHFDIESHSSCQYDYLQIRDGENMEANEIGQYCGSSLPPTVASTGNTLWLNFMSDYSVAGNGFRLEYITNGCGGYLVSTTGSFTSPNYPNPYPHRRECVWVISLPTGNAVELTIVDFDLETHSSCQYDVLEVYEGSDTSGPQLTKICHKQKKPQLLTSSGNIMYVRFASDSSVSGNGFRVTYRGITGGCGGNFSTPTGTLVSKNYPENYPHNTECEWLITVQEGQTVVITFEDFDVEGGSCIYDYVAGYDGPNRNSTEIFRHCGTAVPSPNIFRSTGNRMFVRMRTDPSVSARGFKATYSTGCGGLLSAEEDGEIVSPNYPNTYRMLSNCTWIIRGLHSNDRVTLTFTHMDLEVHSICNHDYVTVYDGDDVNGTVKGTYCGTTVPASITSQGSAMTVQFTSDASVQMSGFRALYTKSVSSCGANFTAEHGSFTSPGYPNEYPMETECVWTIYAPPGNNILVAFSFFSLEDHLPSCSMDYLELREGNVHGRLLGRYCGNQAPSNLTAVNGLWIKFRSDDSLTERGFIAQYSTVYGGTLSGRSGQVASPRYPNAYPNNADYVWTISTDVGSRIRITFLMLDMERNGPNDRCIYDYIEFRDGDQADSPELSSFCGTTLPDPFLTTTNQLRVRFLSDFASFGNGFLFKWEATTDQSISTTLSPSTATVPGCGGNINLTPSSRQQTITSPGYPNGYAHNLNCVWRISAPEGFRVAANITDINLESHGTCNYDYVLLHQVLHRRETYLGKFCGRVANTQPMVSEMNSLIVSLVTDQSVNYTGFSMTVKSVCGGKIYGTSGRIASDNYPNSYPANSNCSWVIIVPTGRTVRVQFNGTFNIAGSGSGCQGDYIQLLTGSNANAPPMGNAAQGKYCGTSPPQPLETTSHFMYVKFISDGSNNAAGFSMVFNEVQVTCGGHLTLSNSVTSGYFTSPNYPSNYTHNVECVWIITAPANERIQIDFDEPFRIENHMSCGFDFIELRDGGTTNSPSIGKFCGITRPGTVKSTGNVMYARFRTDGSAFYTGFKANYKIATCGGTIRGQSGYIQSPNFPSPYDSNMDCEWYIHAPTGHYMTFNFLSFNLQYGSNCTVVDYVEIREYNSTGLLLKRACGSSVPESVDTSDSFAYVRFKSNSASNLAGFKLVFHASVEECGGYLTTPIGSFSSPNFPGRYPHSRTCEWKIQVPQGRRVTLNFDSFNIEASRTCYDYVDVYNGILDNSPLFRRVCGETNPGIIQSYGNTMKVIFRTDGSIMCGGILSDTNGNITSIGYPTANYSNNEECIWVIRNPSINGSTIMLNFIDFSLESHGDCTYDFIEVREGTDENGELVGKFCGNTTLPLPVFSPMPNLWVRYKSDHSNVDKGFLIKYYFTDCGGILAAPSGVITSPNFPNYYNNSDACAWLIQQPEGYQVNVHFGNFSLESHPECRFDYVEILNGQLPRSPSVGRFCGNHTFTDFVSQSNALRVIFNSDYSIGGNGFMMSYFQSAGGCGGLIHQNTGRITSPNYPQSYPHLSECEWDINVERGYHIILNFIPPFDLEMESSCDYDYVEVDDSLPNNTLVPRGRWCHNLTPPKQMSSSNRIVVRFRSDRNTNGNGFAANWTVDCGAVFMDNNGVFVSPGYPNNYGPNLICNYTIVSNPGRFIVLQFNRIFDIEGPASCPYDALTVYEGNNTSGAQLGKFCGNTVPQAVSGKDALFVQFKTDGTVPGKGFWASYRVSDCGGKFTDPFGYIQTPTHPTSYHHNANCTWLITVEDNRIVSLKFNSFELEAHQTCDFDYVDVYDGGDLSSPMIGRFCGEVVPDVLRTTGNQMLINFVTDWSVSLAGFTATYRTTYGESQGCGGVLNSTSGRITSVDSDGNGKYEHNLDCRWIIIVGDNKIVKLTVNGLGVESHSTCYYDFLEIRDALCGGTRTATDSPQTLTSPGYPSSVFQPIQCRWTIDTPESNQQVRLTMTGLDLLTQTSCTDEYVEFRDSPMGTMGQSVHFCGSTMPGPFDSIGTTVQVNLAMMGMASSSGFSLKYQIASCNRTYNGNSGQIYSPGWPGNYPVNSYCEMEVSSPPGTSLSLYFNSFQIEPHSSCRYDGLLIRNSSSGTDIATLCGMALPDPIFAPGNRLWMKFYTDNSVTHPGYSISYTASYNASYNGMGCGGNITGVNGSLTSPGFPSNNTLRQTCGWLMSAPARRTITVRFTSLNVFGTAQCETNYVEVYNGGSEASPKFSRYCSSETIAPLQADTNQVYVKYVSSGSGSAPLFRLVYTS</sequence>
<feature type="domain" description="CUB" evidence="4">
    <location>
        <begin position="1110"/>
        <end position="1225"/>
    </location>
</feature>
<keyword evidence="6" id="KW-1185">Reference proteome</keyword>
<dbReference type="SMART" id="SM00042">
    <property type="entry name" value="CUB"/>
    <property type="match status" value="23"/>
</dbReference>
<dbReference type="OrthoDB" id="6022136at2759"/>
<feature type="domain" description="CUB" evidence="4">
    <location>
        <begin position="1362"/>
        <end position="1481"/>
    </location>
</feature>
<feature type="domain" description="CUB" evidence="4">
    <location>
        <begin position="1939"/>
        <end position="2051"/>
    </location>
</feature>
<feature type="domain" description="CUB" evidence="4">
    <location>
        <begin position="649"/>
        <end position="762"/>
    </location>
</feature>
<feature type="domain" description="CUB" evidence="4">
    <location>
        <begin position="2055"/>
        <end position="2169"/>
    </location>
</feature>
<dbReference type="FunFam" id="2.60.120.290:FF:000042">
    <property type="entry name" value="AGAP005526-PA"/>
    <property type="match status" value="1"/>
</dbReference>
<feature type="domain" description="CUB" evidence="4">
    <location>
        <begin position="188"/>
        <end position="301"/>
    </location>
</feature>
<feature type="domain" description="CUB" evidence="4">
    <location>
        <begin position="72"/>
        <end position="184"/>
    </location>
</feature>
<evidence type="ECO:0000313" key="6">
    <source>
        <dbReference type="Proteomes" id="UP000507470"/>
    </source>
</evidence>
<feature type="domain" description="CUB" evidence="4">
    <location>
        <begin position="2284"/>
        <end position="2396"/>
    </location>
</feature>
<feature type="domain" description="CUB" evidence="4">
    <location>
        <begin position="307"/>
        <end position="419"/>
    </location>
</feature>
<feature type="domain" description="CUB" evidence="4">
    <location>
        <begin position="766"/>
        <end position="879"/>
    </location>
</feature>
<organism evidence="5 6">
    <name type="scientific">Mytilus coruscus</name>
    <name type="common">Sea mussel</name>
    <dbReference type="NCBI Taxonomy" id="42192"/>
    <lineage>
        <taxon>Eukaryota</taxon>
        <taxon>Metazoa</taxon>
        <taxon>Spiralia</taxon>
        <taxon>Lophotrochozoa</taxon>
        <taxon>Mollusca</taxon>
        <taxon>Bivalvia</taxon>
        <taxon>Autobranchia</taxon>
        <taxon>Pteriomorphia</taxon>
        <taxon>Mytilida</taxon>
        <taxon>Mytiloidea</taxon>
        <taxon>Mytilidae</taxon>
        <taxon>Mytilinae</taxon>
        <taxon>Mytilus</taxon>
    </lineage>
</organism>
<accession>A0A6J8DYF2</accession>
<dbReference type="PANTHER" id="PTHR24251">
    <property type="entry name" value="OVOCHYMASE-RELATED"/>
    <property type="match status" value="1"/>
</dbReference>
<evidence type="ECO:0000256" key="2">
    <source>
        <dbReference type="ARBA" id="ARBA00023157"/>
    </source>
</evidence>
<evidence type="ECO:0000256" key="1">
    <source>
        <dbReference type="ARBA" id="ARBA00022737"/>
    </source>
</evidence>
<keyword evidence="1" id="KW-0677">Repeat</keyword>
<dbReference type="EMBL" id="CACVKT020008164">
    <property type="protein sequence ID" value="CAC5413619.1"/>
    <property type="molecule type" value="Genomic_DNA"/>
</dbReference>
<evidence type="ECO:0000259" key="4">
    <source>
        <dbReference type="PROSITE" id="PS01180"/>
    </source>
</evidence>
<feature type="domain" description="CUB" evidence="4">
    <location>
        <begin position="1604"/>
        <end position="1716"/>
    </location>
</feature>
<comment type="caution">
    <text evidence="3">Lacks conserved residue(s) required for the propagation of feature annotation.</text>
</comment>
<name>A0A6J8DYF2_MYTCO</name>
<reference evidence="5 6" key="1">
    <citation type="submission" date="2020-06" db="EMBL/GenBank/DDBJ databases">
        <authorList>
            <person name="Li R."/>
            <person name="Bekaert M."/>
        </authorList>
    </citation>
    <scope>NUCLEOTIDE SEQUENCE [LARGE SCALE GENOMIC DNA]</scope>
    <source>
        <strain evidence="6">wild</strain>
    </source>
</reference>
<evidence type="ECO:0000256" key="3">
    <source>
        <dbReference type="PROSITE-ProRule" id="PRU00059"/>
    </source>
</evidence>
<feature type="domain" description="CUB" evidence="4">
    <location>
        <begin position="2587"/>
        <end position="2697"/>
    </location>
</feature>
<feature type="domain" description="CUB" evidence="4">
    <location>
        <begin position="880"/>
        <end position="994"/>
    </location>
</feature>
<feature type="domain" description="CUB" evidence="4">
    <location>
        <begin position="1244"/>
        <end position="1361"/>
    </location>
</feature>
<feature type="domain" description="CUB" evidence="4">
    <location>
        <begin position="1720"/>
        <end position="1818"/>
    </location>
</feature>
<feature type="domain" description="CUB" evidence="4">
    <location>
        <begin position="2707"/>
        <end position="2818"/>
    </location>
</feature>
<feature type="domain" description="CUB" evidence="4">
    <location>
        <begin position="1"/>
        <end position="71"/>
    </location>
</feature>
<feature type="domain" description="CUB" evidence="4">
    <location>
        <begin position="998"/>
        <end position="1109"/>
    </location>
</feature>
<dbReference type="Gene3D" id="2.60.120.290">
    <property type="entry name" value="Spermadhesin, CUB domain"/>
    <property type="match status" value="25"/>
</dbReference>
<protein>
    <submittedName>
        <fullName evidence="5">CUBN</fullName>
    </submittedName>
</protein>
<feature type="domain" description="CUB" evidence="4">
    <location>
        <begin position="2403"/>
        <end position="2467"/>
    </location>
</feature>
<feature type="disulfide bond" evidence="3">
    <location>
        <begin position="1821"/>
        <end position="1848"/>
    </location>
</feature>
<dbReference type="InterPro" id="IPR035914">
    <property type="entry name" value="Sperma_CUB_dom_sf"/>
</dbReference>
<dbReference type="Pfam" id="PF00431">
    <property type="entry name" value="CUB"/>
    <property type="match status" value="25"/>
</dbReference>
<feature type="disulfide bond" evidence="3">
    <location>
        <begin position="880"/>
        <end position="907"/>
    </location>
</feature>
<dbReference type="FunFam" id="2.60.120.290:FF:000005">
    <property type="entry name" value="Procollagen C-endopeptidase enhancer 1"/>
    <property type="match status" value="4"/>
</dbReference>
<dbReference type="InterPro" id="IPR000859">
    <property type="entry name" value="CUB_dom"/>
</dbReference>
<gene>
    <name evidence="5" type="ORF">MCOR_46491</name>
</gene>